<dbReference type="InterPro" id="IPR048379">
    <property type="entry name" value="Rad26-like_C"/>
</dbReference>
<feature type="coiled-coil region" evidence="1">
    <location>
        <begin position="196"/>
        <end position="223"/>
    </location>
</feature>
<evidence type="ECO:0000313" key="5">
    <source>
        <dbReference type="EMBL" id="PNS16921.1"/>
    </source>
</evidence>
<keyword evidence="6" id="KW-1185">Reference proteome</keyword>
<dbReference type="AlphaFoldDB" id="A0A2K1QPH9"/>
<feature type="region of interest" description="Disordered" evidence="2">
    <location>
        <begin position="114"/>
        <end position="135"/>
    </location>
</feature>
<protein>
    <recommendedName>
        <fullName evidence="7">DNA repair protein rad26</fullName>
    </recommendedName>
</protein>
<evidence type="ECO:0000313" key="6">
    <source>
        <dbReference type="Proteomes" id="UP000243797"/>
    </source>
</evidence>
<gene>
    <name evidence="5" type="ORF">CAC42_4885</name>
</gene>
<dbReference type="STRING" id="2082308.A0A2K1QPH9"/>
<keyword evidence="1" id="KW-0175">Coiled coil</keyword>
<dbReference type="OrthoDB" id="5245063at2759"/>
<organism evidence="5 6">
    <name type="scientific">Sphaceloma murrayae</name>
    <dbReference type="NCBI Taxonomy" id="2082308"/>
    <lineage>
        <taxon>Eukaryota</taxon>
        <taxon>Fungi</taxon>
        <taxon>Dikarya</taxon>
        <taxon>Ascomycota</taxon>
        <taxon>Pezizomycotina</taxon>
        <taxon>Dothideomycetes</taxon>
        <taxon>Dothideomycetidae</taxon>
        <taxon>Myriangiales</taxon>
        <taxon>Elsinoaceae</taxon>
        <taxon>Sphaceloma</taxon>
    </lineage>
</organism>
<feature type="domain" description="Rad26-like helical repeats" evidence="3">
    <location>
        <begin position="458"/>
        <end position="692"/>
    </location>
</feature>
<feature type="compositionally biased region" description="Basic and acidic residues" evidence="2">
    <location>
        <begin position="55"/>
        <end position="65"/>
    </location>
</feature>
<dbReference type="InterPro" id="IPR022093">
    <property type="entry name" value="Rad26-like_helical"/>
</dbReference>
<feature type="compositionally biased region" description="Basic and acidic residues" evidence="2">
    <location>
        <begin position="122"/>
        <end position="131"/>
    </location>
</feature>
<evidence type="ECO:0000256" key="1">
    <source>
        <dbReference type="SAM" id="Coils"/>
    </source>
</evidence>
<evidence type="ECO:0000256" key="2">
    <source>
        <dbReference type="SAM" id="MobiDB-lite"/>
    </source>
</evidence>
<feature type="domain" description="Rad26-like C-terminal" evidence="4">
    <location>
        <begin position="698"/>
        <end position="759"/>
    </location>
</feature>
<dbReference type="Pfam" id="PF12331">
    <property type="entry name" value="Rad26-like_helical_rpts"/>
    <property type="match status" value="1"/>
</dbReference>
<reference evidence="5 6" key="1">
    <citation type="submission" date="2017-06" db="EMBL/GenBank/DDBJ databases">
        <title>Draft genome sequence of a variant of Elsinoe murrayae.</title>
        <authorList>
            <person name="Cheng Q."/>
        </authorList>
    </citation>
    <scope>NUCLEOTIDE SEQUENCE [LARGE SCALE GENOMIC DNA]</scope>
    <source>
        <strain evidence="5 6">CQ-2017a</strain>
    </source>
</reference>
<feature type="region of interest" description="Disordered" evidence="2">
    <location>
        <begin position="32"/>
        <end position="85"/>
    </location>
</feature>
<accession>A0A2K1QPH9</accession>
<dbReference type="Proteomes" id="UP000243797">
    <property type="component" value="Unassembled WGS sequence"/>
</dbReference>
<dbReference type="Pfam" id="PF21046">
    <property type="entry name" value="Rad26-like_C"/>
    <property type="match status" value="1"/>
</dbReference>
<feature type="region of interest" description="Disordered" evidence="2">
    <location>
        <begin position="242"/>
        <end position="329"/>
    </location>
</feature>
<comment type="caution">
    <text evidence="5">The sequence shown here is derived from an EMBL/GenBank/DDBJ whole genome shotgun (WGS) entry which is preliminary data.</text>
</comment>
<sequence>MDDLGDDDDLFDADLEDVPANTLQQIEQKAISSQRLGYARKRDATGPAEGLRPTHGADPESHTLGEDSITLPPSSDYGFDDEDVIDLDDPAATFGQHDAPFAVGANPFGQQAARIQSHHARDRSGGDHDIRVQQPSADLEAMQKRLAELEQDRIRLSKELDEAKIDVTTKAGAIANLRSRNDRTTKDFEAQIAALRKQQADERAKLKAEIQSAKSDQERVKTSNKFLEHDLADEMERAKRLRGTANGSASITNPVPRATTVTPKKANKHGFADGFDDHEITAISPTKRPEKGRGGTPKAGNKRKRIATASPSTIPNGSPMAIDSPTKPGPAEDDLELEAIALSRLVLKDERIQTMQGLLTLQDKTGRRIVDALGELSFPGDESSIASHLLQGLSTLPVNDAVPASVGIRSICLDLWERCRSINHWKPLGLILDVYMAMLDQESSRTHVMLFERLVVLVSRTCADVAEPRIKQMPQVIPGLPPSDAALAFPDVDDLQILSILQVVASAASLRIERCGAFWQRMDFNFVVLMLNRLQPISHIQIMVQMITASVLEDSFGVRPINAEEQVKQEAHLLDRLSNLLSDKLVSLDSNSRSTATEAAGLRVRIFHAIRAISSTQHGSTALAEHRTFIGRLVRFICDQVSSLSTIPPLPEPETRLIDGQQPTVHFSQDSTLHDKVIASINMAVRILYHLLHDHEIRLSEKLEAVKGGNYKYLIGLSRIAFSERLLGEAGLEDEVVEAANQILDNSLQPAEGEAIVAVMETPGSTHSTRPSASAVSAPK</sequence>
<evidence type="ECO:0000259" key="4">
    <source>
        <dbReference type="Pfam" id="PF21046"/>
    </source>
</evidence>
<evidence type="ECO:0000259" key="3">
    <source>
        <dbReference type="Pfam" id="PF12331"/>
    </source>
</evidence>
<name>A0A2K1QPH9_9PEZI</name>
<dbReference type="EMBL" id="NKHZ01000055">
    <property type="protein sequence ID" value="PNS16921.1"/>
    <property type="molecule type" value="Genomic_DNA"/>
</dbReference>
<dbReference type="InParanoid" id="A0A2K1QPH9"/>
<evidence type="ECO:0008006" key="7">
    <source>
        <dbReference type="Google" id="ProtNLM"/>
    </source>
</evidence>
<proteinExistence type="predicted"/>